<proteinExistence type="predicted"/>
<dbReference type="GO" id="GO:0045116">
    <property type="term" value="P:protein neddylation"/>
    <property type="evidence" value="ECO:0007669"/>
    <property type="project" value="TreeGrafter"/>
</dbReference>
<dbReference type="AlphaFoldDB" id="A0AAU9IYF6"/>
<dbReference type="EMBL" id="CAJZBQ010000023">
    <property type="protein sequence ID" value="CAG9319595.1"/>
    <property type="molecule type" value="Genomic_DNA"/>
</dbReference>
<dbReference type="PANTHER" id="PTHR12281">
    <property type="entry name" value="RP42 RELATED"/>
    <property type="match status" value="1"/>
</dbReference>
<comment type="function">
    <text evidence="1">Neddylation of cullins play an essential role in the regulation of SCF-type complexes activity.</text>
</comment>
<name>A0AAU9IYF6_9CILI</name>
<dbReference type="Pfam" id="PF03556">
    <property type="entry name" value="Cullin_binding"/>
    <property type="match status" value="1"/>
</dbReference>
<dbReference type="GO" id="GO:0097602">
    <property type="term" value="F:cullin family protein binding"/>
    <property type="evidence" value="ECO:0007669"/>
    <property type="project" value="TreeGrafter"/>
</dbReference>
<protein>
    <recommendedName>
        <fullName evidence="1">Defective in cullin neddylation protein</fullName>
    </recommendedName>
</protein>
<dbReference type="PROSITE" id="PS51229">
    <property type="entry name" value="DCUN1"/>
    <property type="match status" value="1"/>
</dbReference>
<gene>
    <name evidence="3" type="ORF">BSTOLATCC_MIC24146</name>
</gene>
<dbReference type="Proteomes" id="UP001162131">
    <property type="component" value="Unassembled WGS sequence"/>
</dbReference>
<comment type="caution">
    <text evidence="3">The sequence shown here is derived from an EMBL/GenBank/DDBJ whole genome shotgun (WGS) entry which is preliminary data.</text>
</comment>
<evidence type="ECO:0000313" key="4">
    <source>
        <dbReference type="Proteomes" id="UP001162131"/>
    </source>
</evidence>
<dbReference type="InterPro" id="IPR042460">
    <property type="entry name" value="DCN1-like_PONY"/>
</dbReference>
<evidence type="ECO:0000313" key="3">
    <source>
        <dbReference type="EMBL" id="CAG9319595.1"/>
    </source>
</evidence>
<dbReference type="GO" id="GO:0000151">
    <property type="term" value="C:ubiquitin ligase complex"/>
    <property type="evidence" value="ECO:0007669"/>
    <property type="project" value="TreeGrafter"/>
</dbReference>
<organism evidence="3 4">
    <name type="scientific">Blepharisma stoltei</name>
    <dbReference type="NCBI Taxonomy" id="1481888"/>
    <lineage>
        <taxon>Eukaryota</taxon>
        <taxon>Sar</taxon>
        <taxon>Alveolata</taxon>
        <taxon>Ciliophora</taxon>
        <taxon>Postciliodesmatophora</taxon>
        <taxon>Heterotrichea</taxon>
        <taxon>Heterotrichida</taxon>
        <taxon>Blepharismidae</taxon>
        <taxon>Blepharisma</taxon>
    </lineage>
</organism>
<feature type="domain" description="DCUN1" evidence="2">
    <location>
        <begin position="1"/>
        <end position="145"/>
    </location>
</feature>
<reference evidence="3" key="1">
    <citation type="submission" date="2021-09" db="EMBL/GenBank/DDBJ databases">
        <authorList>
            <consortium name="AG Swart"/>
            <person name="Singh M."/>
            <person name="Singh A."/>
            <person name="Seah K."/>
            <person name="Emmerich C."/>
        </authorList>
    </citation>
    <scope>NUCLEOTIDE SEQUENCE</scope>
    <source>
        <strain evidence="3">ATCC30299</strain>
    </source>
</reference>
<sequence>MTDVELLVFVWKCQIKQSGTITAVRADSLSYLKTRLNALRDFGRDTFQNDFRNFFRLVFDLTKEPGARNIDANDVIWFLNLLLTPHFRWMPRFIEFLGTKQQKFLNLDQWMGILEFWKKNPNSFDNYNPEDPWPVLIDEFVTWTRQKP</sequence>
<dbReference type="InterPro" id="IPR014764">
    <property type="entry name" value="DCN-prot"/>
</dbReference>
<dbReference type="Gene3D" id="1.10.238.200">
    <property type="entry name" value="Cullin, PONY binding domain"/>
    <property type="match status" value="1"/>
</dbReference>
<dbReference type="GO" id="GO:0032182">
    <property type="term" value="F:ubiquitin-like protein binding"/>
    <property type="evidence" value="ECO:0007669"/>
    <property type="project" value="TreeGrafter"/>
</dbReference>
<dbReference type="InterPro" id="IPR005176">
    <property type="entry name" value="PONY_dom"/>
</dbReference>
<evidence type="ECO:0000256" key="1">
    <source>
        <dbReference type="RuleBase" id="RU410713"/>
    </source>
</evidence>
<accession>A0AAU9IYF6</accession>
<evidence type="ECO:0000259" key="2">
    <source>
        <dbReference type="PROSITE" id="PS51229"/>
    </source>
</evidence>
<keyword evidence="4" id="KW-1185">Reference proteome</keyword>
<dbReference type="GO" id="GO:0031624">
    <property type="term" value="F:ubiquitin conjugating enzyme binding"/>
    <property type="evidence" value="ECO:0007669"/>
    <property type="project" value="TreeGrafter"/>
</dbReference>